<keyword evidence="1" id="KW-1185">Reference proteome</keyword>
<sequence length="101" mass="11912">MVGYADLADETKITVDEFQVGTDQVFLITNMMNDRIEYRLEREFITQFGLIATFTCCGEEFEIDTVTNTEEMIHKLYSTRTNKKAPNLRDIDDENRVYRRN</sequence>
<evidence type="ECO:0000313" key="1">
    <source>
        <dbReference type="Proteomes" id="UP000095282"/>
    </source>
</evidence>
<reference evidence="2" key="1">
    <citation type="submission" date="2016-11" db="UniProtKB">
        <authorList>
            <consortium name="WormBaseParasite"/>
        </authorList>
    </citation>
    <scope>IDENTIFICATION</scope>
</reference>
<organism evidence="1 2">
    <name type="scientific">Caenorhabditis tropicalis</name>
    <dbReference type="NCBI Taxonomy" id="1561998"/>
    <lineage>
        <taxon>Eukaryota</taxon>
        <taxon>Metazoa</taxon>
        <taxon>Ecdysozoa</taxon>
        <taxon>Nematoda</taxon>
        <taxon>Chromadorea</taxon>
        <taxon>Rhabditida</taxon>
        <taxon>Rhabditina</taxon>
        <taxon>Rhabditomorpha</taxon>
        <taxon>Rhabditoidea</taxon>
        <taxon>Rhabditidae</taxon>
        <taxon>Peloderinae</taxon>
        <taxon>Caenorhabditis</taxon>
    </lineage>
</organism>
<dbReference type="Proteomes" id="UP000095282">
    <property type="component" value="Unplaced"/>
</dbReference>
<name>A0A1I7U6Z1_9PELO</name>
<protein>
    <submittedName>
        <fullName evidence="2">BPH_2 domain-containing protein</fullName>
    </submittedName>
</protein>
<dbReference type="AlphaFoldDB" id="A0A1I7U6Z1"/>
<evidence type="ECO:0000313" key="2">
    <source>
        <dbReference type="WBParaSite" id="Csp11.Scaffold629.g15489.t1"/>
    </source>
</evidence>
<dbReference type="WBParaSite" id="Csp11.Scaffold629.g15489.t1">
    <property type="protein sequence ID" value="Csp11.Scaffold629.g15489.t1"/>
    <property type="gene ID" value="Csp11.Scaffold629.g15489"/>
</dbReference>
<accession>A0A1I7U6Z1</accession>
<proteinExistence type="predicted"/>